<evidence type="ECO:0000313" key="1">
    <source>
        <dbReference type="EMBL" id="MQN01648.1"/>
    </source>
</evidence>
<dbReference type="EMBL" id="VOGC01000006">
    <property type="protein sequence ID" value="MQN01648.1"/>
    <property type="molecule type" value="Genomic_DNA"/>
</dbReference>
<dbReference type="Proteomes" id="UP000460257">
    <property type="component" value="Unassembled WGS sequence"/>
</dbReference>
<dbReference type="AlphaFoldDB" id="A0A6N7IZ77"/>
<evidence type="ECO:0000313" key="2">
    <source>
        <dbReference type="Proteomes" id="UP000460257"/>
    </source>
</evidence>
<sequence>MSIYRVVKVSPVSEGHGDGGGIGYEGKRKKAKVSAPKRGFGRVFDSSIRADSLNSQKAVNVYNGILKL</sequence>
<keyword evidence="2" id="KW-1185">Reference proteome</keyword>
<name>A0A6N7IZ77_9FIRM</name>
<gene>
    <name evidence="1" type="ORF">FRC54_06970</name>
</gene>
<reference evidence="1" key="1">
    <citation type="journal article" date="2020" name="Appl. Environ. Microbiol.">
        <title>Medium-Chain Fatty Acid Synthesis by 'Candidatus Weimeria bifida' gen. nov., sp. nov., and 'Candidatus Pseudoramibacter fermentans' sp. nov.</title>
        <authorList>
            <person name="Scarborough M.J."/>
            <person name="Myers K.S."/>
            <person name="Donohue T.J."/>
            <person name="Noguera D.R."/>
        </authorList>
    </citation>
    <scope>NUCLEOTIDE SEQUENCE</scope>
    <source>
        <strain evidence="1">LCO1.1</strain>
    </source>
</reference>
<comment type="caution">
    <text evidence="1">The sequence shown here is derived from an EMBL/GenBank/DDBJ whole genome shotgun (WGS) entry which is preliminary data.</text>
</comment>
<accession>A0A6N7IZ77</accession>
<protein>
    <submittedName>
        <fullName evidence="1">Uncharacterized protein</fullName>
    </submittedName>
</protein>
<proteinExistence type="predicted"/>
<organism evidence="1 2">
    <name type="scientific">Candidatus Weimeria bifida</name>
    <dbReference type="NCBI Taxonomy" id="2599074"/>
    <lineage>
        <taxon>Bacteria</taxon>
        <taxon>Bacillati</taxon>
        <taxon>Bacillota</taxon>
        <taxon>Clostridia</taxon>
        <taxon>Lachnospirales</taxon>
        <taxon>Lachnospiraceae</taxon>
        <taxon>Candidatus Weimeria</taxon>
    </lineage>
</organism>